<evidence type="ECO:0000256" key="1">
    <source>
        <dbReference type="SAM" id="MobiDB-lite"/>
    </source>
</evidence>
<reference evidence="2 3" key="1">
    <citation type="journal article" date="2019" name="Int. J. Syst. Evol. Microbiol.">
        <title>The Global Catalogue of Microorganisms (GCM) 10K type strain sequencing project: providing services to taxonomists for standard genome sequencing and annotation.</title>
        <authorList>
            <consortium name="The Broad Institute Genomics Platform"/>
            <consortium name="The Broad Institute Genome Sequencing Center for Infectious Disease"/>
            <person name="Wu L."/>
            <person name="Ma J."/>
        </authorList>
    </citation>
    <scope>NUCLEOTIDE SEQUENCE [LARGE SCALE GENOMIC DNA]</scope>
    <source>
        <strain evidence="2 3">JCM 14303</strain>
    </source>
</reference>
<keyword evidence="3" id="KW-1185">Reference proteome</keyword>
<evidence type="ECO:0008006" key="4">
    <source>
        <dbReference type="Google" id="ProtNLM"/>
    </source>
</evidence>
<comment type="caution">
    <text evidence="2">The sequence shown here is derived from an EMBL/GenBank/DDBJ whole genome shotgun (WGS) entry which is preliminary data.</text>
</comment>
<protein>
    <recommendedName>
        <fullName evidence="4">Ferredoxin</fullName>
    </recommendedName>
</protein>
<evidence type="ECO:0000313" key="2">
    <source>
        <dbReference type="EMBL" id="GAA1516522.1"/>
    </source>
</evidence>
<proteinExistence type="predicted"/>
<gene>
    <name evidence="2" type="ORF">GCM10009741_14210</name>
</gene>
<name>A0ABN2AEC7_9ACTN</name>
<dbReference type="RefSeq" id="WP_344171164.1">
    <property type="nucleotide sequence ID" value="NZ_BAAANC010000001.1"/>
</dbReference>
<evidence type="ECO:0000313" key="3">
    <source>
        <dbReference type="Proteomes" id="UP001500363"/>
    </source>
</evidence>
<accession>A0ABN2AEC7</accession>
<organism evidence="2 3">
    <name type="scientific">Kribbella lupini</name>
    <dbReference type="NCBI Taxonomy" id="291602"/>
    <lineage>
        <taxon>Bacteria</taxon>
        <taxon>Bacillati</taxon>
        <taxon>Actinomycetota</taxon>
        <taxon>Actinomycetes</taxon>
        <taxon>Propionibacteriales</taxon>
        <taxon>Kribbellaceae</taxon>
        <taxon>Kribbella</taxon>
    </lineage>
</organism>
<feature type="region of interest" description="Disordered" evidence="1">
    <location>
        <begin position="85"/>
        <end position="105"/>
    </location>
</feature>
<dbReference type="EMBL" id="BAAANC010000001">
    <property type="protein sequence ID" value="GAA1516522.1"/>
    <property type="molecule type" value="Genomic_DNA"/>
</dbReference>
<dbReference type="Proteomes" id="UP001500363">
    <property type="component" value="Unassembled WGS sequence"/>
</dbReference>
<sequence>MTDPYAEINGHQVIDLHRVTSEGRFSAGPVCIRCDAHFADRDEIADTACPVPFSTGNHDLLVDPDDGLLYCTRCPLVAYDLADAAGEEPCPGPVHEQQPRRTDRR</sequence>